<feature type="domain" description="HD" evidence="1">
    <location>
        <begin position="33"/>
        <end position="136"/>
    </location>
</feature>
<proteinExistence type="predicted"/>
<gene>
    <name evidence="2" type="ORF">H9Q76_10520</name>
</gene>
<dbReference type="InterPro" id="IPR006674">
    <property type="entry name" value="HD_domain"/>
</dbReference>
<organism evidence="2 3">
    <name type="scientific">Wujia chipingensis</name>
    <dbReference type="NCBI Taxonomy" id="2763670"/>
    <lineage>
        <taxon>Bacteria</taxon>
        <taxon>Bacillati</taxon>
        <taxon>Bacillota</taxon>
        <taxon>Clostridia</taxon>
        <taxon>Lachnospirales</taxon>
        <taxon>Lachnospiraceae</taxon>
        <taxon>Wujia</taxon>
    </lineage>
</organism>
<dbReference type="SMART" id="SM00471">
    <property type="entry name" value="HDc"/>
    <property type="match status" value="1"/>
</dbReference>
<protein>
    <submittedName>
        <fullName evidence="2">HD domain-containing protein</fullName>
    </submittedName>
</protein>
<dbReference type="NCBIfam" id="TIGR00277">
    <property type="entry name" value="HDIG"/>
    <property type="match status" value="1"/>
</dbReference>
<dbReference type="AlphaFoldDB" id="A0A7G9FKS8"/>
<dbReference type="EMBL" id="CP060632">
    <property type="protein sequence ID" value="QNL99159.1"/>
    <property type="molecule type" value="Genomic_DNA"/>
</dbReference>
<dbReference type="InterPro" id="IPR003607">
    <property type="entry name" value="HD/PDEase_dom"/>
</dbReference>
<accession>A0A7G9FKS8</accession>
<keyword evidence="3" id="KW-1185">Reference proteome</keyword>
<evidence type="ECO:0000259" key="1">
    <source>
        <dbReference type="PROSITE" id="PS51831"/>
    </source>
</evidence>
<dbReference type="KEGG" id="wcp:H9Q76_10520"/>
<sequence length="159" mass="18483">MERIDKILVHPEFQVYMRRIREQERTRVFCLHGIEHSLDVARIGYIKNLEQGLSFRQDVIYAMALLHDIGRCEEYASGKSHHEAGAELARPILLACGYTEHECAEICDAIGRHKAPSEQARSLATLLYDADKQSRNCFDCPVQEQCYWSEEKKNHTIRY</sequence>
<dbReference type="Proteomes" id="UP000515819">
    <property type="component" value="Chromosome"/>
</dbReference>
<dbReference type="PANTHER" id="PTHR35569:SF1">
    <property type="entry name" value="CYANAMIDE HYDRATASE DDI2-RELATED"/>
    <property type="match status" value="1"/>
</dbReference>
<dbReference type="SUPFAM" id="SSF109604">
    <property type="entry name" value="HD-domain/PDEase-like"/>
    <property type="match status" value="1"/>
</dbReference>
<dbReference type="PROSITE" id="PS51831">
    <property type="entry name" value="HD"/>
    <property type="match status" value="1"/>
</dbReference>
<dbReference type="Gene3D" id="1.10.3210.10">
    <property type="entry name" value="Hypothetical protein af1432"/>
    <property type="match status" value="1"/>
</dbReference>
<dbReference type="InterPro" id="IPR006675">
    <property type="entry name" value="HDIG_dom"/>
</dbReference>
<dbReference type="Pfam" id="PF01966">
    <property type="entry name" value="HD"/>
    <property type="match status" value="1"/>
</dbReference>
<reference evidence="2 3" key="1">
    <citation type="submission" date="2020-08" db="EMBL/GenBank/DDBJ databases">
        <authorList>
            <person name="Liu C."/>
            <person name="Sun Q."/>
        </authorList>
    </citation>
    <scope>NUCLEOTIDE SEQUENCE [LARGE SCALE GENOMIC DNA]</scope>
    <source>
        <strain evidence="2 3">NSJ-4</strain>
    </source>
</reference>
<name>A0A7G9FKS8_9FIRM</name>
<dbReference type="PANTHER" id="PTHR35569">
    <property type="entry name" value="CYANAMIDE HYDRATASE DDI2-RELATED"/>
    <property type="match status" value="1"/>
</dbReference>
<evidence type="ECO:0000313" key="2">
    <source>
        <dbReference type="EMBL" id="QNL99159.1"/>
    </source>
</evidence>
<dbReference type="RefSeq" id="WP_249321067.1">
    <property type="nucleotide sequence ID" value="NZ_CP060632.1"/>
</dbReference>
<evidence type="ECO:0000313" key="3">
    <source>
        <dbReference type="Proteomes" id="UP000515819"/>
    </source>
</evidence>